<dbReference type="RefSeq" id="WP_338198386.1">
    <property type="nucleotide sequence ID" value="NZ_JAEKNR010000006.1"/>
</dbReference>
<evidence type="ECO:0000256" key="4">
    <source>
        <dbReference type="ARBA" id="ARBA00023125"/>
    </source>
</evidence>
<dbReference type="InterPro" id="IPR007627">
    <property type="entry name" value="RNA_pol_sigma70_r2"/>
</dbReference>
<evidence type="ECO:0000256" key="5">
    <source>
        <dbReference type="ARBA" id="ARBA00023163"/>
    </source>
</evidence>
<dbReference type="InterPro" id="IPR036388">
    <property type="entry name" value="WH-like_DNA-bd_sf"/>
</dbReference>
<evidence type="ECO:0000256" key="3">
    <source>
        <dbReference type="ARBA" id="ARBA00023082"/>
    </source>
</evidence>
<evidence type="ECO:0000259" key="7">
    <source>
        <dbReference type="Pfam" id="PF08281"/>
    </source>
</evidence>
<dbReference type="GO" id="GO:0003677">
    <property type="term" value="F:DNA binding"/>
    <property type="evidence" value="ECO:0007669"/>
    <property type="project" value="UniProtKB-KW"/>
</dbReference>
<protein>
    <submittedName>
        <fullName evidence="8">Sigma-70 family RNA polymerase sigma factor</fullName>
    </submittedName>
</protein>
<feature type="domain" description="RNA polymerase sigma factor 70 region 4 type 2" evidence="7">
    <location>
        <begin position="108"/>
        <end position="157"/>
    </location>
</feature>
<dbReference type="InterPro" id="IPR013324">
    <property type="entry name" value="RNA_pol_sigma_r3/r4-like"/>
</dbReference>
<evidence type="ECO:0000256" key="2">
    <source>
        <dbReference type="ARBA" id="ARBA00023015"/>
    </source>
</evidence>
<dbReference type="AlphaFoldDB" id="A0A934NBQ5"/>
<reference evidence="8" key="1">
    <citation type="submission" date="2020-10" db="EMBL/GenBank/DDBJ databases">
        <title>Ca. Dormibacterota MAGs.</title>
        <authorList>
            <person name="Montgomery K."/>
        </authorList>
    </citation>
    <scope>NUCLEOTIDE SEQUENCE [LARGE SCALE GENOMIC DNA]</scope>
    <source>
        <strain evidence="8">SC8812_S17_10</strain>
    </source>
</reference>
<dbReference type="GO" id="GO:0016987">
    <property type="term" value="F:sigma factor activity"/>
    <property type="evidence" value="ECO:0007669"/>
    <property type="project" value="UniProtKB-KW"/>
</dbReference>
<dbReference type="Pfam" id="PF04542">
    <property type="entry name" value="Sigma70_r2"/>
    <property type="match status" value="1"/>
</dbReference>
<gene>
    <name evidence="8" type="ORF">JF922_00500</name>
</gene>
<dbReference type="SUPFAM" id="SSF88659">
    <property type="entry name" value="Sigma3 and sigma4 domains of RNA polymerase sigma factors"/>
    <property type="match status" value="1"/>
</dbReference>
<accession>A0A934NBQ5</accession>
<dbReference type="SUPFAM" id="SSF88946">
    <property type="entry name" value="Sigma2 domain of RNA polymerase sigma factors"/>
    <property type="match status" value="1"/>
</dbReference>
<evidence type="ECO:0000259" key="6">
    <source>
        <dbReference type="Pfam" id="PF04542"/>
    </source>
</evidence>
<dbReference type="InterPro" id="IPR014284">
    <property type="entry name" value="RNA_pol_sigma-70_dom"/>
</dbReference>
<comment type="similarity">
    <text evidence="1">Belongs to the sigma-70 factor family. ECF subfamily.</text>
</comment>
<dbReference type="PANTHER" id="PTHR43133:SF8">
    <property type="entry name" value="RNA POLYMERASE SIGMA FACTOR HI_1459-RELATED"/>
    <property type="match status" value="1"/>
</dbReference>
<organism evidence="8 9">
    <name type="scientific">Candidatus Nephthysia bennettiae</name>
    <dbReference type="NCBI Taxonomy" id="3127016"/>
    <lineage>
        <taxon>Bacteria</taxon>
        <taxon>Bacillati</taxon>
        <taxon>Candidatus Dormiibacterota</taxon>
        <taxon>Candidatus Dormibacteria</taxon>
        <taxon>Candidatus Dormibacterales</taxon>
        <taxon>Candidatus Dormibacteraceae</taxon>
        <taxon>Candidatus Nephthysia</taxon>
    </lineage>
</organism>
<dbReference type="InterPro" id="IPR013325">
    <property type="entry name" value="RNA_pol_sigma_r2"/>
</dbReference>
<name>A0A934NBQ5_9BACT</name>
<proteinExistence type="inferred from homology"/>
<sequence>MPGEKLRFEDLYREYVDRIYAYVRSQLGSAADAEDVTAQVFMKAYEAYGRYEPRYETPSAWLFKIARNATLDQHRQAGRQERLWRAAARQPEATADPGTLAEERILYRELMEAIARLPERQRDVIGLRQSGLSFAEVGGLMSCTEDAAKMLYHRALRGLRAGVSRNAEEPPTRGEGTRE</sequence>
<dbReference type="InterPro" id="IPR039425">
    <property type="entry name" value="RNA_pol_sigma-70-like"/>
</dbReference>
<keyword evidence="2" id="KW-0805">Transcription regulation</keyword>
<keyword evidence="4" id="KW-0238">DNA-binding</keyword>
<evidence type="ECO:0000256" key="1">
    <source>
        <dbReference type="ARBA" id="ARBA00010641"/>
    </source>
</evidence>
<feature type="domain" description="RNA polymerase sigma-70 region 2" evidence="6">
    <location>
        <begin position="11"/>
        <end position="79"/>
    </location>
</feature>
<dbReference type="EMBL" id="JAEKNR010000006">
    <property type="protein sequence ID" value="MBJ7596557.1"/>
    <property type="molecule type" value="Genomic_DNA"/>
</dbReference>
<dbReference type="InterPro" id="IPR013249">
    <property type="entry name" value="RNA_pol_sigma70_r4_t2"/>
</dbReference>
<dbReference type="Proteomes" id="UP000612893">
    <property type="component" value="Unassembled WGS sequence"/>
</dbReference>
<keyword evidence="3" id="KW-0731">Sigma factor</keyword>
<evidence type="ECO:0000313" key="9">
    <source>
        <dbReference type="Proteomes" id="UP000612893"/>
    </source>
</evidence>
<dbReference type="NCBIfam" id="TIGR02937">
    <property type="entry name" value="sigma70-ECF"/>
    <property type="match status" value="1"/>
</dbReference>
<dbReference type="Gene3D" id="1.10.1740.10">
    <property type="match status" value="1"/>
</dbReference>
<keyword evidence="9" id="KW-1185">Reference proteome</keyword>
<evidence type="ECO:0000313" key="8">
    <source>
        <dbReference type="EMBL" id="MBJ7596557.1"/>
    </source>
</evidence>
<comment type="caution">
    <text evidence="8">The sequence shown here is derived from an EMBL/GenBank/DDBJ whole genome shotgun (WGS) entry which is preliminary data.</text>
</comment>
<dbReference type="Gene3D" id="1.10.10.10">
    <property type="entry name" value="Winged helix-like DNA-binding domain superfamily/Winged helix DNA-binding domain"/>
    <property type="match status" value="1"/>
</dbReference>
<keyword evidence="5" id="KW-0804">Transcription</keyword>
<dbReference type="PANTHER" id="PTHR43133">
    <property type="entry name" value="RNA POLYMERASE ECF-TYPE SIGMA FACTO"/>
    <property type="match status" value="1"/>
</dbReference>
<dbReference type="Pfam" id="PF08281">
    <property type="entry name" value="Sigma70_r4_2"/>
    <property type="match status" value="1"/>
</dbReference>